<dbReference type="Gene3D" id="2.30.30.100">
    <property type="match status" value="1"/>
</dbReference>
<feature type="region of interest" description="Disordered" evidence="1">
    <location>
        <begin position="1"/>
        <end position="32"/>
    </location>
</feature>
<sequence length="224" mass="25578">MDITREREEQECRGAYHHRMESIREVDDESSLTDDEFLDEQVDERPSISLADDLQKMAANIPDFPDLLWIGDHGNVDTVSKSPVVARARKLLYRRFRVGVEDGRIFVGKFHCLDKLGNIILYDTVEYRQISQGSSEANAKAPSVEQRSLGLVLIPDRCRTSCFVECSPHEQESLLLHNEAYSDKDFSRFLGAQKQAVEVESKRRALEIKPKAEALVSALERRII</sequence>
<dbReference type="SUPFAM" id="SSF50182">
    <property type="entry name" value="Sm-like ribonucleoproteins"/>
    <property type="match status" value="1"/>
</dbReference>
<reference evidence="3 4" key="1">
    <citation type="submission" date="2024-09" db="EMBL/GenBank/DDBJ databases">
        <title>Chromosome-scale assembly of Riccia fluitans.</title>
        <authorList>
            <person name="Paukszto L."/>
            <person name="Sawicki J."/>
            <person name="Karawczyk K."/>
            <person name="Piernik-Szablinska J."/>
            <person name="Szczecinska M."/>
            <person name="Mazdziarz M."/>
        </authorList>
    </citation>
    <scope>NUCLEOTIDE SEQUENCE [LARGE SCALE GENOMIC DNA]</scope>
    <source>
        <strain evidence="3">Rf_01</strain>
        <tissue evidence="3">Aerial parts of the thallus</tissue>
    </source>
</reference>
<evidence type="ECO:0000256" key="1">
    <source>
        <dbReference type="SAM" id="MobiDB-lite"/>
    </source>
</evidence>
<organism evidence="3 4">
    <name type="scientific">Riccia fluitans</name>
    <dbReference type="NCBI Taxonomy" id="41844"/>
    <lineage>
        <taxon>Eukaryota</taxon>
        <taxon>Viridiplantae</taxon>
        <taxon>Streptophyta</taxon>
        <taxon>Embryophyta</taxon>
        <taxon>Marchantiophyta</taxon>
        <taxon>Marchantiopsida</taxon>
        <taxon>Marchantiidae</taxon>
        <taxon>Marchantiales</taxon>
        <taxon>Ricciaceae</taxon>
        <taxon>Riccia</taxon>
    </lineage>
</organism>
<dbReference type="InterPro" id="IPR034110">
    <property type="entry name" value="LSMD1_Sm"/>
</dbReference>
<evidence type="ECO:0000259" key="2">
    <source>
        <dbReference type="Pfam" id="PF01423"/>
    </source>
</evidence>
<evidence type="ECO:0000313" key="4">
    <source>
        <dbReference type="Proteomes" id="UP001605036"/>
    </source>
</evidence>
<dbReference type="InterPro" id="IPR010920">
    <property type="entry name" value="LSM_dom_sf"/>
</dbReference>
<dbReference type="InterPro" id="IPR001163">
    <property type="entry name" value="Sm_dom_euk/arc"/>
</dbReference>
<proteinExistence type="predicted"/>
<gene>
    <name evidence="3" type="ORF">R1flu_026865</name>
</gene>
<accession>A0ABD1XH61</accession>
<dbReference type="PANTHER" id="PTHR10701:SF5">
    <property type="entry name" value="N-ALPHA-ACETYLTRANSFERASE 38, NATC AUXILIARY SUBUNIT"/>
    <property type="match status" value="1"/>
</dbReference>
<dbReference type="InterPro" id="IPR050914">
    <property type="entry name" value="snRNP_SmB/NAA38-like"/>
</dbReference>
<dbReference type="Pfam" id="PF01423">
    <property type="entry name" value="LSM"/>
    <property type="match status" value="1"/>
</dbReference>
<keyword evidence="4" id="KW-1185">Reference proteome</keyword>
<comment type="caution">
    <text evidence="3">The sequence shown here is derived from an EMBL/GenBank/DDBJ whole genome shotgun (WGS) entry which is preliminary data.</text>
</comment>
<feature type="compositionally biased region" description="Basic and acidic residues" evidence="1">
    <location>
        <begin position="1"/>
        <end position="25"/>
    </location>
</feature>
<evidence type="ECO:0000313" key="3">
    <source>
        <dbReference type="EMBL" id="KAL2608292.1"/>
    </source>
</evidence>
<dbReference type="AlphaFoldDB" id="A0ABD1XH61"/>
<dbReference type="PANTHER" id="PTHR10701">
    <property type="entry name" value="SMALL NUCLEAR RIBONUCLEOPROTEIN-ASSOCIATED PROTEIN B AND N"/>
    <property type="match status" value="1"/>
</dbReference>
<name>A0ABD1XH61_9MARC</name>
<dbReference type="EMBL" id="JBHFFA010000008">
    <property type="protein sequence ID" value="KAL2608292.1"/>
    <property type="molecule type" value="Genomic_DNA"/>
</dbReference>
<dbReference type="Proteomes" id="UP001605036">
    <property type="component" value="Unassembled WGS sequence"/>
</dbReference>
<feature type="domain" description="Sm" evidence="2">
    <location>
        <begin position="91"/>
        <end position="154"/>
    </location>
</feature>
<protein>
    <recommendedName>
        <fullName evidence="2">Sm domain-containing protein</fullName>
    </recommendedName>
</protein>
<dbReference type="CDD" id="cd06168">
    <property type="entry name" value="LSMD1"/>
    <property type="match status" value="1"/>
</dbReference>